<dbReference type="InterPro" id="IPR005821">
    <property type="entry name" value="Ion_trans_dom"/>
</dbReference>
<dbReference type="PROSITE" id="PS50222">
    <property type="entry name" value="EF_HAND_2"/>
    <property type="match status" value="1"/>
</dbReference>
<gene>
    <name evidence="8" type="primary">Scn11a</name>
    <name evidence="8" type="ORF">SNEC2469_LOCUS9860</name>
</gene>
<reference evidence="8" key="1">
    <citation type="submission" date="2021-02" db="EMBL/GenBank/DDBJ databases">
        <authorList>
            <person name="Dougan E. K."/>
            <person name="Rhodes N."/>
            <person name="Thang M."/>
            <person name="Chan C."/>
        </authorList>
    </citation>
    <scope>NUCLEOTIDE SEQUENCE</scope>
</reference>
<dbReference type="GO" id="GO:0005216">
    <property type="term" value="F:monoatomic ion channel activity"/>
    <property type="evidence" value="ECO:0007669"/>
    <property type="project" value="InterPro"/>
</dbReference>
<evidence type="ECO:0000256" key="1">
    <source>
        <dbReference type="ARBA" id="ARBA00004141"/>
    </source>
</evidence>
<dbReference type="GO" id="GO:0016020">
    <property type="term" value="C:membrane"/>
    <property type="evidence" value="ECO:0007669"/>
    <property type="project" value="UniProtKB-SubCell"/>
</dbReference>
<keyword evidence="9" id="KW-1185">Reference proteome</keyword>
<feature type="transmembrane region" description="Helical" evidence="6">
    <location>
        <begin position="189"/>
        <end position="213"/>
    </location>
</feature>
<dbReference type="Gene3D" id="1.20.120.350">
    <property type="entry name" value="Voltage-gated potassium channels. Chain C"/>
    <property type="match status" value="1"/>
</dbReference>
<dbReference type="InterPro" id="IPR011992">
    <property type="entry name" value="EF-hand-dom_pair"/>
</dbReference>
<protein>
    <submittedName>
        <fullName evidence="8">Scn11a protein</fullName>
    </submittedName>
</protein>
<name>A0A812Q530_9DINO</name>
<evidence type="ECO:0000313" key="8">
    <source>
        <dbReference type="EMBL" id="CAE7368223.1"/>
    </source>
</evidence>
<keyword evidence="3" id="KW-0106">Calcium</keyword>
<dbReference type="InterPro" id="IPR027359">
    <property type="entry name" value="Volt_channel_dom_sf"/>
</dbReference>
<dbReference type="AlphaFoldDB" id="A0A812Q530"/>
<keyword evidence="2 6" id="KW-0812">Transmembrane</keyword>
<dbReference type="SUPFAM" id="SSF47473">
    <property type="entry name" value="EF-hand"/>
    <property type="match status" value="1"/>
</dbReference>
<dbReference type="InterPro" id="IPR002048">
    <property type="entry name" value="EF_hand_dom"/>
</dbReference>
<keyword evidence="5 6" id="KW-0472">Membrane</keyword>
<evidence type="ECO:0000256" key="4">
    <source>
        <dbReference type="ARBA" id="ARBA00022989"/>
    </source>
</evidence>
<dbReference type="PROSITE" id="PS00018">
    <property type="entry name" value="EF_HAND_1"/>
    <property type="match status" value="1"/>
</dbReference>
<evidence type="ECO:0000313" key="9">
    <source>
        <dbReference type="Proteomes" id="UP000601435"/>
    </source>
</evidence>
<organism evidence="8 9">
    <name type="scientific">Symbiodinium necroappetens</name>
    <dbReference type="NCBI Taxonomy" id="1628268"/>
    <lineage>
        <taxon>Eukaryota</taxon>
        <taxon>Sar</taxon>
        <taxon>Alveolata</taxon>
        <taxon>Dinophyceae</taxon>
        <taxon>Suessiales</taxon>
        <taxon>Symbiodiniaceae</taxon>
        <taxon>Symbiodinium</taxon>
    </lineage>
</organism>
<dbReference type="PANTHER" id="PTHR46726:SF1">
    <property type="entry name" value="TWO-PORE CALCIUM CHANNEL 3"/>
    <property type="match status" value="1"/>
</dbReference>
<proteinExistence type="predicted"/>
<evidence type="ECO:0000256" key="2">
    <source>
        <dbReference type="ARBA" id="ARBA00022692"/>
    </source>
</evidence>
<dbReference type="PANTHER" id="PTHR46726">
    <property type="entry name" value="TWO PORE CHANNEL 3"/>
    <property type="match status" value="1"/>
</dbReference>
<dbReference type="InterPro" id="IPR018247">
    <property type="entry name" value="EF_Hand_1_Ca_BS"/>
</dbReference>
<dbReference type="Gene3D" id="1.10.287.70">
    <property type="match status" value="1"/>
</dbReference>
<comment type="caution">
    <text evidence="8">The sequence shown here is derived from an EMBL/GenBank/DDBJ whole genome shotgun (WGS) entry which is preliminary data.</text>
</comment>
<evidence type="ECO:0000256" key="3">
    <source>
        <dbReference type="ARBA" id="ARBA00022837"/>
    </source>
</evidence>
<sequence>MGVESQLALNGQELSFAGAAEIVFLIIYTAEIVVRLIAQQWACWRDWWFLFDFSLVLCAIAEQLVLASTGESADTIMILRLLRLIRLVRSFRMIKQIRSVWRLVYGLVTCGETMCSTFALLGLVIYVFGVLGVEVIAGNAELLSNSKTASIITNHFSSLGMTMATLTQFVTMDSIAAVYTPLTLEQPLLLFYFLPLGAIVSIALMNLITAVLVEGALESARQDREEERKMDSITTKQMVPQIVAIFDQIDLDGDGEIGIEEMLEFDKPSRGGAAGINRRILDRASVDSMEELFKVLDVDNSGRVSRMEQLGSS</sequence>
<dbReference type="Pfam" id="PF13202">
    <property type="entry name" value="EF-hand_5"/>
    <property type="match status" value="2"/>
</dbReference>
<evidence type="ECO:0000259" key="7">
    <source>
        <dbReference type="PROSITE" id="PS50222"/>
    </source>
</evidence>
<dbReference type="Gene3D" id="1.10.238.10">
    <property type="entry name" value="EF-hand"/>
    <property type="match status" value="1"/>
</dbReference>
<comment type="subcellular location">
    <subcellularLocation>
        <location evidence="1">Membrane</location>
        <topology evidence="1">Multi-pass membrane protein</topology>
    </subcellularLocation>
</comment>
<evidence type="ECO:0000256" key="6">
    <source>
        <dbReference type="SAM" id="Phobius"/>
    </source>
</evidence>
<feature type="transmembrane region" description="Helical" evidence="6">
    <location>
        <begin position="16"/>
        <end position="38"/>
    </location>
</feature>
<evidence type="ECO:0000256" key="5">
    <source>
        <dbReference type="ARBA" id="ARBA00023136"/>
    </source>
</evidence>
<dbReference type="SUPFAM" id="SSF81324">
    <property type="entry name" value="Voltage-gated potassium channels"/>
    <property type="match status" value="1"/>
</dbReference>
<dbReference type="Pfam" id="PF00520">
    <property type="entry name" value="Ion_trans"/>
    <property type="match status" value="1"/>
</dbReference>
<accession>A0A812Q530</accession>
<dbReference type="EMBL" id="CAJNJA010015747">
    <property type="protein sequence ID" value="CAE7368223.1"/>
    <property type="molecule type" value="Genomic_DNA"/>
</dbReference>
<dbReference type="Proteomes" id="UP000601435">
    <property type="component" value="Unassembled WGS sequence"/>
</dbReference>
<feature type="domain" description="EF-hand" evidence="7">
    <location>
        <begin position="237"/>
        <end position="272"/>
    </location>
</feature>
<dbReference type="OrthoDB" id="433782at2759"/>
<dbReference type="GO" id="GO:0005509">
    <property type="term" value="F:calcium ion binding"/>
    <property type="evidence" value="ECO:0007669"/>
    <property type="project" value="InterPro"/>
</dbReference>
<keyword evidence="4 6" id="KW-1133">Transmembrane helix</keyword>